<name>A0A9D2QV20_9FIRM</name>
<comment type="similarity">
    <text evidence="2 9">Belongs to the glycosyl hydrolase 10 (cellulase F) family.</text>
</comment>
<dbReference type="EMBL" id="DWUY01000180">
    <property type="protein sequence ID" value="HJD28910.1"/>
    <property type="molecule type" value="Genomic_DNA"/>
</dbReference>
<evidence type="ECO:0000256" key="2">
    <source>
        <dbReference type="ARBA" id="ARBA00007495"/>
    </source>
</evidence>
<dbReference type="Pfam" id="PF00331">
    <property type="entry name" value="Glyco_hydro_10"/>
    <property type="match status" value="1"/>
</dbReference>
<dbReference type="InterPro" id="IPR001000">
    <property type="entry name" value="GH10_dom"/>
</dbReference>
<organism evidence="11 12">
    <name type="scientific">Candidatus Blautia avicola</name>
    <dbReference type="NCBI Taxonomy" id="2838483"/>
    <lineage>
        <taxon>Bacteria</taxon>
        <taxon>Bacillati</taxon>
        <taxon>Bacillota</taxon>
        <taxon>Clostridia</taxon>
        <taxon>Lachnospirales</taxon>
        <taxon>Lachnospiraceae</taxon>
        <taxon>Blautia</taxon>
    </lineage>
</organism>
<evidence type="ECO:0000256" key="1">
    <source>
        <dbReference type="ARBA" id="ARBA00000681"/>
    </source>
</evidence>
<proteinExistence type="inferred from homology"/>
<evidence type="ECO:0000256" key="8">
    <source>
        <dbReference type="ARBA" id="ARBA00023326"/>
    </source>
</evidence>
<dbReference type="GO" id="GO:0031176">
    <property type="term" value="F:endo-1,4-beta-xylanase activity"/>
    <property type="evidence" value="ECO:0007669"/>
    <property type="project" value="UniProtKB-EC"/>
</dbReference>
<evidence type="ECO:0000313" key="12">
    <source>
        <dbReference type="Proteomes" id="UP000823892"/>
    </source>
</evidence>
<keyword evidence="8 9" id="KW-0624">Polysaccharide degradation</keyword>
<dbReference type="PROSITE" id="PS51760">
    <property type="entry name" value="GH10_2"/>
    <property type="match status" value="1"/>
</dbReference>
<dbReference type="Proteomes" id="UP000823892">
    <property type="component" value="Unassembled WGS sequence"/>
</dbReference>
<gene>
    <name evidence="11" type="ORF">H9914_07965</name>
</gene>
<evidence type="ECO:0000256" key="7">
    <source>
        <dbReference type="ARBA" id="ARBA00023295"/>
    </source>
</evidence>
<evidence type="ECO:0000256" key="5">
    <source>
        <dbReference type="ARBA" id="ARBA00022801"/>
    </source>
</evidence>
<feature type="domain" description="GH10" evidence="10">
    <location>
        <begin position="55"/>
        <end position="355"/>
    </location>
</feature>
<evidence type="ECO:0000259" key="10">
    <source>
        <dbReference type="PROSITE" id="PS51760"/>
    </source>
</evidence>
<evidence type="ECO:0000256" key="6">
    <source>
        <dbReference type="ARBA" id="ARBA00023277"/>
    </source>
</evidence>
<dbReference type="SUPFAM" id="SSF51445">
    <property type="entry name" value="(Trans)glycosidases"/>
    <property type="match status" value="1"/>
</dbReference>
<evidence type="ECO:0000313" key="11">
    <source>
        <dbReference type="EMBL" id="HJD28910.1"/>
    </source>
</evidence>
<keyword evidence="5 9" id="KW-0378">Hydrolase</keyword>
<dbReference type="PANTHER" id="PTHR31490:SF88">
    <property type="entry name" value="BETA-XYLANASE"/>
    <property type="match status" value="1"/>
</dbReference>
<accession>A0A9D2QV20</accession>
<dbReference type="AlphaFoldDB" id="A0A9D2QV20"/>
<evidence type="ECO:0000256" key="4">
    <source>
        <dbReference type="ARBA" id="ARBA00022729"/>
    </source>
</evidence>
<reference evidence="11" key="2">
    <citation type="submission" date="2021-04" db="EMBL/GenBank/DDBJ databases">
        <authorList>
            <person name="Gilroy R."/>
        </authorList>
    </citation>
    <scope>NUCLEOTIDE SEQUENCE</scope>
    <source>
        <strain evidence="11">ChiBcec6-4105</strain>
    </source>
</reference>
<keyword evidence="7 9" id="KW-0326">Glycosidase</keyword>
<comment type="catalytic activity">
    <reaction evidence="1 9">
        <text>Endohydrolysis of (1-&gt;4)-beta-D-xylosidic linkages in xylans.</text>
        <dbReference type="EC" id="3.2.1.8"/>
    </reaction>
</comment>
<dbReference type="PRINTS" id="PR00134">
    <property type="entry name" value="GLHYDRLASE10"/>
</dbReference>
<reference evidence="11" key="1">
    <citation type="journal article" date="2021" name="PeerJ">
        <title>Extensive microbial diversity within the chicken gut microbiome revealed by metagenomics and culture.</title>
        <authorList>
            <person name="Gilroy R."/>
            <person name="Ravi A."/>
            <person name="Getino M."/>
            <person name="Pursley I."/>
            <person name="Horton D.L."/>
            <person name="Alikhan N.F."/>
            <person name="Baker D."/>
            <person name="Gharbi K."/>
            <person name="Hall N."/>
            <person name="Watson M."/>
            <person name="Adriaenssens E.M."/>
            <person name="Foster-Nyarko E."/>
            <person name="Jarju S."/>
            <person name="Secka A."/>
            <person name="Antonio M."/>
            <person name="Oren A."/>
            <person name="Chaudhuri R.R."/>
            <person name="La Ragione R."/>
            <person name="Hildebrand F."/>
            <person name="Pallen M.J."/>
        </authorList>
    </citation>
    <scope>NUCLEOTIDE SEQUENCE</scope>
    <source>
        <strain evidence="11">ChiBcec6-4105</strain>
    </source>
</reference>
<evidence type="ECO:0000256" key="9">
    <source>
        <dbReference type="RuleBase" id="RU361174"/>
    </source>
</evidence>
<dbReference type="EC" id="3.2.1.8" evidence="9"/>
<keyword evidence="4" id="KW-0732">Signal</keyword>
<dbReference type="Gene3D" id="3.20.20.80">
    <property type="entry name" value="Glycosidases"/>
    <property type="match status" value="1"/>
</dbReference>
<evidence type="ECO:0000256" key="3">
    <source>
        <dbReference type="ARBA" id="ARBA00022651"/>
    </source>
</evidence>
<dbReference type="SMART" id="SM00633">
    <property type="entry name" value="Glyco_10"/>
    <property type="match status" value="1"/>
</dbReference>
<dbReference type="InterPro" id="IPR044846">
    <property type="entry name" value="GH10"/>
</dbReference>
<dbReference type="PANTHER" id="PTHR31490">
    <property type="entry name" value="GLYCOSYL HYDROLASE"/>
    <property type="match status" value="1"/>
</dbReference>
<comment type="caution">
    <text evidence="11">The sequence shown here is derived from an EMBL/GenBank/DDBJ whole genome shotgun (WGS) entry which is preliminary data.</text>
</comment>
<dbReference type="InterPro" id="IPR017853">
    <property type="entry name" value="GH"/>
</dbReference>
<dbReference type="GO" id="GO:0045493">
    <property type="term" value="P:xylan catabolic process"/>
    <property type="evidence" value="ECO:0007669"/>
    <property type="project" value="UniProtKB-KW"/>
</dbReference>
<keyword evidence="3" id="KW-0858">Xylan degradation</keyword>
<sequence length="410" mass="47534">MDKFAHRKGKAVLHFRDREGRPLAGKAVEVRQKKQEFLFGCNAFDTLELCQENLDSERKEILQERMKLWLDLFNFATLPFYWGQYEPEEGRPNQQNLMAAAQFLKKRGITIKGHPLCWHTQTAPWLLELTNEEILERQLMRIRREVSTFKGTIDAWDVINEVVIMPVFDKYDNGITRICRDLGRIKLVKKVFEEAKKADPGAMLLINDFNTSQAYEILIEGCLEAGVPISAIGIQSHQHQGYWGLEKLREVLERFSHFGLPLHFTENTLISGHLMPPEIEDLNDYQIPDWPTTPEGEERQAREVVEMYTALFESPYVQAITTWDFDDDNKWLGAPCGLIRKDNSLKPAYVELHKKIKEEWMTQEDLMTDAGGNLEFTGFAGDYEIRCMGEAREISIRKAPQENYQEIVMG</sequence>
<keyword evidence="6 9" id="KW-0119">Carbohydrate metabolism</keyword>
<protein>
    <recommendedName>
        <fullName evidence="9">Beta-xylanase</fullName>
        <ecNumber evidence="9">3.2.1.8</ecNumber>
    </recommendedName>
</protein>